<dbReference type="EMBL" id="GGEC01080053">
    <property type="protein sequence ID" value="MBX60537.1"/>
    <property type="molecule type" value="Transcribed_RNA"/>
</dbReference>
<organism evidence="1">
    <name type="scientific">Rhizophora mucronata</name>
    <name type="common">Asiatic mangrove</name>
    <dbReference type="NCBI Taxonomy" id="61149"/>
    <lineage>
        <taxon>Eukaryota</taxon>
        <taxon>Viridiplantae</taxon>
        <taxon>Streptophyta</taxon>
        <taxon>Embryophyta</taxon>
        <taxon>Tracheophyta</taxon>
        <taxon>Spermatophyta</taxon>
        <taxon>Magnoliopsida</taxon>
        <taxon>eudicotyledons</taxon>
        <taxon>Gunneridae</taxon>
        <taxon>Pentapetalae</taxon>
        <taxon>rosids</taxon>
        <taxon>fabids</taxon>
        <taxon>Malpighiales</taxon>
        <taxon>Rhizophoraceae</taxon>
        <taxon>Rhizophora</taxon>
    </lineage>
</organism>
<dbReference type="AlphaFoldDB" id="A0A2P2Q0P7"/>
<proteinExistence type="predicted"/>
<evidence type="ECO:0000313" key="1">
    <source>
        <dbReference type="EMBL" id="MBX60537.1"/>
    </source>
</evidence>
<name>A0A2P2Q0P7_RHIMU</name>
<sequence length="34" mass="3873">MSALTTAKSTLENNVSKFLTTKPNTKRKFIEIRC</sequence>
<protein>
    <submittedName>
        <fullName evidence="1">Uncharacterized protein</fullName>
    </submittedName>
</protein>
<reference evidence="1" key="1">
    <citation type="submission" date="2018-02" db="EMBL/GenBank/DDBJ databases">
        <title>Rhizophora mucronata_Transcriptome.</title>
        <authorList>
            <person name="Meera S.P."/>
            <person name="Sreeshan A."/>
            <person name="Augustine A."/>
        </authorList>
    </citation>
    <scope>NUCLEOTIDE SEQUENCE</scope>
    <source>
        <tissue evidence="1">Leaf</tissue>
    </source>
</reference>
<accession>A0A2P2Q0P7</accession>